<evidence type="ECO:0000313" key="2">
    <source>
        <dbReference type="EMBL" id="ABU81646.1"/>
    </source>
</evidence>
<feature type="domain" description="CRISPR-associated protein Cmr2 N-terminal" evidence="1">
    <location>
        <begin position="186"/>
        <end position="328"/>
    </location>
</feature>
<sequence length="983" mass="110063">MSCEELFARKAAALLHDPPEKVWASFYKHESHEKRAKDAAKEFFGEGFVKTLDEVKEHDRLASTVDRWTAVGTEVRGRLNEVSLVNPFDPEFSYKVKMPKIKDDAIARYRITLKSILEKVEDSSKGVTRKKYHALYAFMEPAWYVEVGQPLPADSRFPTHTIFDHVYATAMMVNIYDPKKNFDGFFVEVEIPEARSFLKGGRGPGDWWARGWLLSNITWRLVEELVWEVGPDILLFPTARYNPFYYSLIQEKIPELKEEYERYLKPLGSVKNPVVPPAVSLFLPRCAIELMKSYLEDKHPKDLKLDSTKIIKMYFETRLREAWEDFVKKLLEGLNSVGEAGLEGLRTFGAEGELGAVLERVEDKPPFEVRVTVIDLRKALTEFNKVLKERSLIRGVKDELRELLAKKYRVRVGPGEDLVKVIKGKVSDKVLPYTRNENDLERDLERKLFFHWLVTSKHEAVKGAEDVGVDPRLVDGWSLEEGKRTYESCVRNRPLCACGRPAAVHNPTDKDTKFVRAHEALCPYCLALRLAQHVPLAEGLRAPRALTSTLAAAPELACWLIEKGKASAKGARGRELVWTLARALLEPPPGATRLNLEALPEELEEKGELVAGLEGFVIRITKEDLRAINSMNKYLAVIKSTVDRLDDLKKGRLPYGTEEYFREAVKKGTGSEGGKDLELAIDIIKIVVDFARGLAPQRAGGGEAGQTVLVTPTYLSQLSYSLMTQALVDAKLIELNFGLPALASGGELVALVPARTRCGPKGLPEELGKLLKDETLLKRVKEDYYSPALWAWWLTRLNHWGLLGEPKGFRRSELFFAPALLAYGRRYGIAIRHFKDPLAKVYEEAEGLEAPLRSTGDWTGVSYGRLGAEGVASPNSLGASRKEEVAERGLGPTTASLAFLNYKGLSNNYYYDLISFVGKYASAGGSSEALEALIEYVLKRNVVSGGEGAAKEALGRLKRALGAGAEGLEHLLEFGFHWHKAAR</sequence>
<name>A8A9P4_IGNH4</name>
<dbReference type="InterPro" id="IPR024615">
    <property type="entry name" value="CRISPR-assoc_Cmr2_N"/>
</dbReference>
<accession>A8A9P4</accession>
<dbReference type="STRING" id="453591.Igni_0463"/>
<reference evidence="2 3" key="1">
    <citation type="journal article" date="2008" name="Genome Biol.">
        <title>A genomic analysis of the archaeal system Ignicoccus hospitalis-Nanoarchaeum equitans.</title>
        <authorList>
            <person name="Podar M."/>
            <person name="Anderson I."/>
            <person name="Makarova K.S."/>
            <person name="Elkins J.G."/>
            <person name="Ivanova N."/>
            <person name="Wall M.A."/>
            <person name="Lykidis A."/>
            <person name="Mavromatis K."/>
            <person name="Sun H."/>
            <person name="Hudson M.E."/>
            <person name="Chen W."/>
            <person name="Deciu C."/>
            <person name="Hutchison D."/>
            <person name="Eads J.R."/>
            <person name="Anderson A."/>
            <person name="Fernandes F."/>
            <person name="Szeto E."/>
            <person name="Lapidus A."/>
            <person name="Kyrpides N.C."/>
            <person name="Saier M.H.Jr."/>
            <person name="Richardson P.M."/>
            <person name="Rachel R."/>
            <person name="Huber H."/>
            <person name="Eisen J.A."/>
            <person name="Koonin E.V."/>
            <person name="Keller M."/>
            <person name="Stetter K.O."/>
        </authorList>
    </citation>
    <scope>NUCLEOTIDE SEQUENCE [LARGE SCALE GENOMIC DNA]</scope>
    <source>
        <strain evidence="3">KIN4/I / DSM 18386 / JCM 14125</strain>
    </source>
</reference>
<dbReference type="HOGENOM" id="CLU_012640_0_0_2"/>
<dbReference type="eggNOG" id="arCOG02666">
    <property type="taxonomic scope" value="Archaea"/>
</dbReference>
<dbReference type="GeneID" id="5562789"/>
<dbReference type="Gene3D" id="3.30.70.2220">
    <property type="entry name" value="CRISPR-Cas system, Cmr2 subunit, D1 domain, cysteine cluster"/>
    <property type="match status" value="1"/>
</dbReference>
<dbReference type="RefSeq" id="WP_011998498.1">
    <property type="nucleotide sequence ID" value="NC_009776.1"/>
</dbReference>
<evidence type="ECO:0000259" key="1">
    <source>
        <dbReference type="Pfam" id="PF12469"/>
    </source>
</evidence>
<organism evidence="2 3">
    <name type="scientific">Ignicoccus hospitalis (strain KIN4/I / DSM 18386 / JCM 14125)</name>
    <dbReference type="NCBI Taxonomy" id="453591"/>
    <lineage>
        <taxon>Archaea</taxon>
        <taxon>Thermoproteota</taxon>
        <taxon>Thermoprotei</taxon>
        <taxon>Desulfurococcales</taxon>
        <taxon>Desulfurococcaceae</taxon>
        <taxon>Ignicoccus</taxon>
    </lineage>
</organism>
<dbReference type="Pfam" id="PF12469">
    <property type="entry name" value="Cmr2_N"/>
    <property type="match status" value="1"/>
</dbReference>
<evidence type="ECO:0000313" key="3">
    <source>
        <dbReference type="Proteomes" id="UP000000262"/>
    </source>
</evidence>
<dbReference type="Proteomes" id="UP000000262">
    <property type="component" value="Chromosome"/>
</dbReference>
<protein>
    <recommendedName>
        <fullName evidence="1">CRISPR-associated protein Cmr2 N-terminal domain-containing protein</fullName>
    </recommendedName>
</protein>
<dbReference type="InterPro" id="IPR038242">
    <property type="entry name" value="Cmr2_N"/>
</dbReference>
<gene>
    <name evidence="2" type="ordered locus">Igni_0463</name>
</gene>
<dbReference type="EMBL" id="CP000816">
    <property type="protein sequence ID" value="ABU81646.1"/>
    <property type="molecule type" value="Genomic_DNA"/>
</dbReference>
<dbReference type="OrthoDB" id="148218at2157"/>
<proteinExistence type="predicted"/>
<keyword evidence="3" id="KW-1185">Reference proteome</keyword>
<dbReference type="KEGG" id="iho:Igni_0463"/>
<dbReference type="PhylomeDB" id="A8A9P4"/>
<dbReference type="AlphaFoldDB" id="A8A9P4"/>